<keyword evidence="2" id="KW-0812">Transmembrane</keyword>
<evidence type="ECO:0000256" key="1">
    <source>
        <dbReference type="SAM" id="MobiDB-lite"/>
    </source>
</evidence>
<reference evidence="3" key="1">
    <citation type="submission" date="2022-11" db="EMBL/GenBank/DDBJ databases">
        <authorList>
            <person name="Petersen C."/>
        </authorList>
    </citation>
    <scope>NUCLEOTIDE SEQUENCE</scope>
    <source>
        <strain evidence="3">IBT 30069</strain>
    </source>
</reference>
<organism evidence="3 4">
    <name type="scientific">Penicillium angulare</name>
    <dbReference type="NCBI Taxonomy" id="116970"/>
    <lineage>
        <taxon>Eukaryota</taxon>
        <taxon>Fungi</taxon>
        <taxon>Dikarya</taxon>
        <taxon>Ascomycota</taxon>
        <taxon>Pezizomycotina</taxon>
        <taxon>Eurotiomycetes</taxon>
        <taxon>Eurotiomycetidae</taxon>
        <taxon>Eurotiales</taxon>
        <taxon>Aspergillaceae</taxon>
        <taxon>Penicillium</taxon>
    </lineage>
</organism>
<comment type="caution">
    <text evidence="3">The sequence shown here is derived from an EMBL/GenBank/DDBJ whole genome shotgun (WGS) entry which is preliminary data.</text>
</comment>
<evidence type="ECO:0000313" key="4">
    <source>
        <dbReference type="Proteomes" id="UP001149165"/>
    </source>
</evidence>
<reference evidence="3" key="2">
    <citation type="journal article" date="2023" name="IMA Fungus">
        <title>Comparative genomic study of the Penicillium genus elucidates a diverse pangenome and 15 lateral gene transfer events.</title>
        <authorList>
            <person name="Petersen C."/>
            <person name="Sorensen T."/>
            <person name="Nielsen M.R."/>
            <person name="Sondergaard T.E."/>
            <person name="Sorensen J.L."/>
            <person name="Fitzpatrick D.A."/>
            <person name="Frisvad J.C."/>
            <person name="Nielsen K.L."/>
        </authorList>
    </citation>
    <scope>NUCLEOTIDE SEQUENCE</scope>
    <source>
        <strain evidence="3">IBT 30069</strain>
    </source>
</reference>
<evidence type="ECO:0000256" key="2">
    <source>
        <dbReference type="SAM" id="Phobius"/>
    </source>
</evidence>
<sequence>MGYDAKETTQYEQVEGDFEMHALYMPYLFWDKEPGHTEPTFERKPSSPRASREDMSHYFATVEPRDHEVSNPVKTSEVLGTSVEPETSPQFQVTLTQGIDLVENIGSNIQEKIEQETDYGSVEVEGESQIREKAKADAKNFIHKPLTLDQYYYASLRDTLARDQDQVLGRYFRMLGADTGKTNPQDEGQQELNYGKAPNLPLENKQQLEDSSDKNLKAAPAQILMVNQLWLWILHDGVPIQFPSSMLCLSYYFLTQYNLDTIITSTTTQPRNFKTTFLQRVLDLLQEQNGRSKLTALQIADLAMNTATGFFDAQEIVIYEEQAQPQDEDYDDDQSEEDKVNWSEHKSPLDIFRESIQNIRDNEATLFTLFKDSIESPDGSKIMKHSMSPKGVSGNNRRFTIATRSHRFHERIWGILKQCWRSLSQPIEDNPYEDIVQETKLLNEVKDILDELNILKKLSQDQEHVRSLWTDHVDTSGFNPLVTPNERTKEIESMSEDAKSVQDDIKTLLDLKQKEATIIEAQATRRQSDSVMVFTVVTVVFVSLTFVCMWQQKQPINLSILAACFLPGKSFCFGRGRISPRG</sequence>
<keyword evidence="2" id="KW-1133">Transmembrane helix</keyword>
<accession>A0A9W9KIM2</accession>
<dbReference type="PANTHER" id="PTHR47685">
    <property type="entry name" value="MAGNESIUM TRANSPORT PROTEIN CORA"/>
    <property type="match status" value="1"/>
</dbReference>
<dbReference type="InterPro" id="IPR050829">
    <property type="entry name" value="CorA_MIT"/>
</dbReference>
<gene>
    <name evidence="3" type="ORF">N7456_004704</name>
</gene>
<feature type="region of interest" description="Disordered" evidence="1">
    <location>
        <begin position="179"/>
        <end position="200"/>
    </location>
</feature>
<dbReference type="OrthoDB" id="4369791at2759"/>
<proteinExistence type="predicted"/>
<keyword evidence="4" id="KW-1185">Reference proteome</keyword>
<evidence type="ECO:0008006" key="5">
    <source>
        <dbReference type="Google" id="ProtNLM"/>
    </source>
</evidence>
<dbReference type="AlphaFoldDB" id="A0A9W9KIM2"/>
<feature type="transmembrane region" description="Helical" evidence="2">
    <location>
        <begin position="531"/>
        <end position="550"/>
    </location>
</feature>
<evidence type="ECO:0000313" key="3">
    <source>
        <dbReference type="EMBL" id="KAJ5108029.1"/>
    </source>
</evidence>
<keyword evidence="2" id="KW-0472">Membrane</keyword>
<name>A0A9W9KIM2_9EURO</name>
<dbReference type="EMBL" id="JAPQKH010000003">
    <property type="protein sequence ID" value="KAJ5108029.1"/>
    <property type="molecule type" value="Genomic_DNA"/>
</dbReference>
<feature type="compositionally biased region" description="Polar residues" evidence="1">
    <location>
        <begin position="180"/>
        <end position="192"/>
    </location>
</feature>
<dbReference type="PANTHER" id="PTHR47685:SF1">
    <property type="entry name" value="MAGNESIUM TRANSPORT PROTEIN CORA"/>
    <property type="match status" value="1"/>
</dbReference>
<dbReference type="Proteomes" id="UP001149165">
    <property type="component" value="Unassembled WGS sequence"/>
</dbReference>
<protein>
    <recommendedName>
        <fullName evidence="5">Mg2+ transporter protein, CorA-like/Zinc transport protein ZntB</fullName>
    </recommendedName>
</protein>